<protein>
    <submittedName>
        <fullName evidence="3">13133_t:CDS:1</fullName>
    </submittedName>
</protein>
<evidence type="ECO:0000259" key="2">
    <source>
        <dbReference type="Pfam" id="PF10241"/>
    </source>
</evidence>
<reference evidence="3" key="1">
    <citation type="submission" date="2021-06" db="EMBL/GenBank/DDBJ databases">
        <authorList>
            <person name="Kallberg Y."/>
            <person name="Tangrot J."/>
            <person name="Rosling A."/>
        </authorList>
    </citation>
    <scope>NUCLEOTIDE SEQUENCE</scope>
    <source>
        <strain evidence="3">MT106</strain>
    </source>
</reference>
<keyword evidence="4" id="KW-1185">Reference proteome</keyword>
<dbReference type="AlphaFoldDB" id="A0A9N9CRR0"/>
<sequence>METTQPQQRDSKENNIDNYYVEQLHGSLNNEDLHKITEYQINMQKNLDKSIATLNSLNEESAQKYDELLKKYESYAKCVKEVKNDLEYIFRKLRSIKQILATKHSEAFAEVEKKFPKKEDDE</sequence>
<proteinExistence type="inferred from homology"/>
<evidence type="ECO:0000313" key="3">
    <source>
        <dbReference type="EMBL" id="CAG8608713.1"/>
    </source>
</evidence>
<dbReference type="GO" id="GO:0032418">
    <property type="term" value="P:lysosome localization"/>
    <property type="evidence" value="ECO:0007669"/>
    <property type="project" value="TreeGrafter"/>
</dbReference>
<dbReference type="PANTHER" id="PTHR13511">
    <property type="entry name" value="KXDL MOTIF-CONTAINING PROTEIN 1"/>
    <property type="match status" value="1"/>
</dbReference>
<name>A0A9N9CRR0_9GLOM</name>
<dbReference type="OrthoDB" id="10258877at2759"/>
<accession>A0A9N9CRR0</accession>
<dbReference type="EMBL" id="CAJVPL010002376">
    <property type="protein sequence ID" value="CAG8608713.1"/>
    <property type="molecule type" value="Genomic_DNA"/>
</dbReference>
<dbReference type="InterPro" id="IPR019371">
    <property type="entry name" value="KxDL_dom"/>
</dbReference>
<gene>
    <name evidence="3" type="ORF">AGERDE_LOCUS9480</name>
</gene>
<feature type="domain" description="KxDL" evidence="2">
    <location>
        <begin position="24"/>
        <end position="108"/>
    </location>
</feature>
<dbReference type="Proteomes" id="UP000789831">
    <property type="component" value="Unassembled WGS sequence"/>
</dbReference>
<evidence type="ECO:0000256" key="1">
    <source>
        <dbReference type="ARBA" id="ARBA00005913"/>
    </source>
</evidence>
<dbReference type="InterPro" id="IPR039843">
    <property type="entry name" value="KXD1-like"/>
</dbReference>
<feature type="non-terminal residue" evidence="3">
    <location>
        <position position="122"/>
    </location>
</feature>
<evidence type="ECO:0000313" key="4">
    <source>
        <dbReference type="Proteomes" id="UP000789831"/>
    </source>
</evidence>
<comment type="similarity">
    <text evidence="1">Belongs to the KXD1 family.</text>
</comment>
<organism evidence="3 4">
    <name type="scientific">Ambispora gerdemannii</name>
    <dbReference type="NCBI Taxonomy" id="144530"/>
    <lineage>
        <taxon>Eukaryota</taxon>
        <taxon>Fungi</taxon>
        <taxon>Fungi incertae sedis</taxon>
        <taxon>Mucoromycota</taxon>
        <taxon>Glomeromycotina</taxon>
        <taxon>Glomeromycetes</taxon>
        <taxon>Archaeosporales</taxon>
        <taxon>Ambisporaceae</taxon>
        <taxon>Ambispora</taxon>
    </lineage>
</organism>
<dbReference type="PANTHER" id="PTHR13511:SF0">
    <property type="entry name" value="KXDL MOTIF-CONTAINING PROTEIN 1"/>
    <property type="match status" value="1"/>
</dbReference>
<comment type="caution">
    <text evidence="3">The sequence shown here is derived from an EMBL/GenBank/DDBJ whole genome shotgun (WGS) entry which is preliminary data.</text>
</comment>
<dbReference type="GO" id="GO:0099078">
    <property type="term" value="C:BORC complex"/>
    <property type="evidence" value="ECO:0007669"/>
    <property type="project" value="TreeGrafter"/>
</dbReference>
<dbReference type="Pfam" id="PF10241">
    <property type="entry name" value="KxDL"/>
    <property type="match status" value="1"/>
</dbReference>